<dbReference type="Proteomes" id="UP000824156">
    <property type="component" value="Unassembled WGS sequence"/>
</dbReference>
<dbReference type="GO" id="GO:0016787">
    <property type="term" value="F:hydrolase activity"/>
    <property type="evidence" value="ECO:0007669"/>
    <property type="project" value="InterPro"/>
</dbReference>
<dbReference type="EMBL" id="DXEZ01000230">
    <property type="protein sequence ID" value="HIX55043.1"/>
    <property type="molecule type" value="Genomic_DNA"/>
</dbReference>
<proteinExistence type="inferred from homology"/>
<evidence type="ECO:0000313" key="3">
    <source>
        <dbReference type="EMBL" id="HIX55043.1"/>
    </source>
</evidence>
<dbReference type="AlphaFoldDB" id="A0A9D2AYY6"/>
<protein>
    <submittedName>
        <fullName evidence="3">Amidohydrolase family protein</fullName>
    </submittedName>
</protein>
<dbReference type="Gene3D" id="3.20.20.140">
    <property type="entry name" value="Metal-dependent hydrolases"/>
    <property type="match status" value="1"/>
</dbReference>
<evidence type="ECO:0000259" key="2">
    <source>
        <dbReference type="Pfam" id="PF04909"/>
    </source>
</evidence>
<organism evidence="3 4">
    <name type="scientific">Candidatus Sphingobacterium stercoripullorum</name>
    <dbReference type="NCBI Taxonomy" id="2838759"/>
    <lineage>
        <taxon>Bacteria</taxon>
        <taxon>Pseudomonadati</taxon>
        <taxon>Bacteroidota</taxon>
        <taxon>Sphingobacteriia</taxon>
        <taxon>Sphingobacteriales</taxon>
        <taxon>Sphingobacteriaceae</taxon>
        <taxon>Sphingobacterium</taxon>
    </lineage>
</organism>
<comment type="similarity">
    <text evidence="1">Belongs to the metallo-dependent hydrolases superfamily.</text>
</comment>
<evidence type="ECO:0000256" key="1">
    <source>
        <dbReference type="ARBA" id="ARBA00038310"/>
    </source>
</evidence>
<dbReference type="SUPFAM" id="SSF51556">
    <property type="entry name" value="Metallo-dependent hydrolases"/>
    <property type="match status" value="1"/>
</dbReference>
<dbReference type="PANTHER" id="PTHR43569">
    <property type="entry name" value="AMIDOHYDROLASE"/>
    <property type="match status" value="1"/>
</dbReference>
<reference evidence="3" key="1">
    <citation type="journal article" date="2021" name="PeerJ">
        <title>Extensive microbial diversity within the chicken gut microbiome revealed by metagenomics and culture.</title>
        <authorList>
            <person name="Gilroy R."/>
            <person name="Ravi A."/>
            <person name="Getino M."/>
            <person name="Pursley I."/>
            <person name="Horton D.L."/>
            <person name="Alikhan N.F."/>
            <person name="Baker D."/>
            <person name="Gharbi K."/>
            <person name="Hall N."/>
            <person name="Watson M."/>
            <person name="Adriaenssens E.M."/>
            <person name="Foster-Nyarko E."/>
            <person name="Jarju S."/>
            <person name="Secka A."/>
            <person name="Antonio M."/>
            <person name="Oren A."/>
            <person name="Chaudhuri R.R."/>
            <person name="La Ragione R."/>
            <person name="Hildebrand F."/>
            <person name="Pallen M.J."/>
        </authorList>
    </citation>
    <scope>NUCLEOTIDE SEQUENCE</scope>
    <source>
        <strain evidence="3">1719</strain>
    </source>
</reference>
<sequence>MRIDSHQHFWIYDKQRDAWINEDMQPVIGKDFLPNDISSILKQSKIDGTVAVQASESEDETKFLVELSKVYALIKGVVGWIDLHDENLDSRLDYWSNESVVKGFRHVIEGEPKGDYLMQNTFQRGLTKLSEKGYTYDLLIRPKHFQSTLDCVAKQSNLTFVLDHMAKPNIAENQYDDWASFIKELAKFPNVHCKLSGIVTEAKWNNWQVEDLKPYVDFTLESFGAERVLYGSDWPVCTLSSSYEQWVNAVESLIGELSESEQKMIWGGNAIRVYNLK</sequence>
<dbReference type="Pfam" id="PF04909">
    <property type="entry name" value="Amidohydro_2"/>
    <property type="match status" value="1"/>
</dbReference>
<name>A0A9D2AYY6_9SPHI</name>
<evidence type="ECO:0000313" key="4">
    <source>
        <dbReference type="Proteomes" id="UP000824156"/>
    </source>
</evidence>
<accession>A0A9D2AYY6</accession>
<comment type="caution">
    <text evidence="3">The sequence shown here is derived from an EMBL/GenBank/DDBJ whole genome shotgun (WGS) entry which is preliminary data.</text>
</comment>
<feature type="domain" description="Amidohydrolase-related" evidence="2">
    <location>
        <begin position="3"/>
        <end position="276"/>
    </location>
</feature>
<gene>
    <name evidence="3" type="ORF">H9853_08455</name>
</gene>
<reference evidence="3" key="2">
    <citation type="submission" date="2021-04" db="EMBL/GenBank/DDBJ databases">
        <authorList>
            <person name="Gilroy R."/>
        </authorList>
    </citation>
    <scope>NUCLEOTIDE SEQUENCE</scope>
    <source>
        <strain evidence="3">1719</strain>
    </source>
</reference>
<dbReference type="InterPro" id="IPR032466">
    <property type="entry name" value="Metal_Hydrolase"/>
</dbReference>
<dbReference type="InterPro" id="IPR006680">
    <property type="entry name" value="Amidohydro-rel"/>
</dbReference>
<dbReference type="InterPro" id="IPR052350">
    <property type="entry name" value="Metallo-dep_Lactonases"/>
</dbReference>
<dbReference type="PANTHER" id="PTHR43569:SF2">
    <property type="entry name" value="AMIDOHYDROLASE-RELATED DOMAIN-CONTAINING PROTEIN"/>
    <property type="match status" value="1"/>
</dbReference>